<dbReference type="Pfam" id="PF16344">
    <property type="entry name" value="FecR_C"/>
    <property type="match status" value="1"/>
</dbReference>
<dbReference type="PANTHER" id="PTHR30273">
    <property type="entry name" value="PERIPLASMIC SIGNAL SENSOR AND SIGMA FACTOR ACTIVATOR FECR-RELATED"/>
    <property type="match status" value="1"/>
</dbReference>
<dbReference type="RefSeq" id="WP_112786338.1">
    <property type="nucleotide sequence ID" value="NZ_CP030041.1"/>
</dbReference>
<sequence>MEDHKLLRYFEGKASEEETKEIIQWLNADEANESYFHQQKAQYVASKFSETSNEVDVDRKWDSFRDHLNPGPASFSRSITWRYAAAVIMVLGIGYLFYTFQFAAEQASPVPAENMITLKLGDGKVVAIDELSDLPIINEAGKIIGNQIGSKLSYLVHDADGTTDQLSYNTLTVPYAKRFEIILPDSTHVTLNAGSSLTYPTSFDNMDTRSVTLIGEAYFNVREDKSLPFIVNADQMNIRVLGTQFNVSSYPEDELVQTALVEGKVSIYDDRKPYAPAASSTLSPGQLATWNKADNEVQIKETPLDMYTAWLSGKIIFKNVPFQNIIKKLERHYDVDIVNLDGTFNNEYYTASFDVESIEEVMETFKRAYGLHYQIEGNKITIHH</sequence>
<evidence type="ECO:0000256" key="1">
    <source>
        <dbReference type="SAM" id="Phobius"/>
    </source>
</evidence>
<keyword evidence="5" id="KW-1185">Reference proteome</keyword>
<dbReference type="GO" id="GO:0016989">
    <property type="term" value="F:sigma factor antagonist activity"/>
    <property type="evidence" value="ECO:0007669"/>
    <property type="project" value="TreeGrafter"/>
</dbReference>
<evidence type="ECO:0000313" key="5">
    <source>
        <dbReference type="Proteomes" id="UP000248688"/>
    </source>
</evidence>
<feature type="domain" description="Protein FecR C-terminal" evidence="3">
    <location>
        <begin position="314"/>
        <end position="382"/>
    </location>
</feature>
<gene>
    <name evidence="4" type="ORF">DN752_24165</name>
</gene>
<feature type="transmembrane region" description="Helical" evidence="1">
    <location>
        <begin position="83"/>
        <end position="104"/>
    </location>
</feature>
<name>A0A2Z4IQY2_9BACT</name>
<evidence type="ECO:0000313" key="4">
    <source>
        <dbReference type="EMBL" id="AWW32966.1"/>
    </source>
</evidence>
<dbReference type="Pfam" id="PF04773">
    <property type="entry name" value="FecR"/>
    <property type="match status" value="1"/>
</dbReference>
<dbReference type="Gene3D" id="3.55.50.30">
    <property type="match status" value="1"/>
</dbReference>
<dbReference type="OrthoDB" id="1452822at2"/>
<organism evidence="4 5">
    <name type="scientific">Echinicola strongylocentroti</name>
    <dbReference type="NCBI Taxonomy" id="1795355"/>
    <lineage>
        <taxon>Bacteria</taxon>
        <taxon>Pseudomonadati</taxon>
        <taxon>Bacteroidota</taxon>
        <taxon>Cytophagia</taxon>
        <taxon>Cytophagales</taxon>
        <taxon>Cyclobacteriaceae</taxon>
        <taxon>Echinicola</taxon>
    </lineage>
</organism>
<dbReference type="EMBL" id="CP030041">
    <property type="protein sequence ID" value="AWW32966.1"/>
    <property type="molecule type" value="Genomic_DNA"/>
</dbReference>
<reference evidence="4 5" key="1">
    <citation type="submission" date="2018-06" db="EMBL/GenBank/DDBJ databases">
        <title>Echinicola strongylocentroti sp. nov., isolated from a sea urchin Strongylocentrotus intermedius.</title>
        <authorList>
            <person name="Bae S.S."/>
        </authorList>
    </citation>
    <scope>NUCLEOTIDE SEQUENCE [LARGE SCALE GENOMIC DNA]</scope>
    <source>
        <strain evidence="4 5">MEBiC08714</strain>
    </source>
</reference>
<evidence type="ECO:0000259" key="3">
    <source>
        <dbReference type="Pfam" id="PF16344"/>
    </source>
</evidence>
<dbReference type="InterPro" id="IPR032508">
    <property type="entry name" value="FecR_C"/>
</dbReference>
<accession>A0A2Z4IQY2</accession>
<evidence type="ECO:0000259" key="2">
    <source>
        <dbReference type="Pfam" id="PF04773"/>
    </source>
</evidence>
<dbReference type="PANTHER" id="PTHR30273:SF2">
    <property type="entry name" value="PROTEIN FECR"/>
    <property type="match status" value="1"/>
</dbReference>
<dbReference type="InterPro" id="IPR006860">
    <property type="entry name" value="FecR"/>
</dbReference>
<dbReference type="Gene3D" id="2.60.120.1440">
    <property type="match status" value="1"/>
</dbReference>
<keyword evidence="1" id="KW-1133">Transmembrane helix</keyword>
<dbReference type="AlphaFoldDB" id="A0A2Z4IQY2"/>
<proteinExistence type="predicted"/>
<dbReference type="PIRSF" id="PIRSF018266">
    <property type="entry name" value="FecR"/>
    <property type="match status" value="1"/>
</dbReference>
<keyword evidence="1" id="KW-0472">Membrane</keyword>
<dbReference type="FunFam" id="2.60.120.1440:FF:000001">
    <property type="entry name" value="Putative anti-sigma factor"/>
    <property type="match status" value="1"/>
</dbReference>
<protein>
    <submittedName>
        <fullName evidence="4">Iron dicitrate transport regulator FecR</fullName>
    </submittedName>
</protein>
<dbReference type="KEGG" id="est:DN752_24165"/>
<keyword evidence="1" id="KW-0812">Transmembrane</keyword>
<dbReference type="Proteomes" id="UP000248688">
    <property type="component" value="Chromosome"/>
</dbReference>
<feature type="domain" description="FecR protein" evidence="2">
    <location>
        <begin position="175"/>
        <end position="265"/>
    </location>
</feature>
<dbReference type="InterPro" id="IPR012373">
    <property type="entry name" value="Ferrdict_sens_TM"/>
</dbReference>